<comment type="caution">
    <text evidence="1">The sequence shown here is derived from an EMBL/GenBank/DDBJ whole genome shotgun (WGS) entry which is preliminary data.</text>
</comment>
<protein>
    <submittedName>
        <fullName evidence="1">Uncharacterized protein</fullName>
    </submittedName>
</protein>
<organism evidence="1 2">
    <name type="scientific">Aldrovandia affinis</name>
    <dbReference type="NCBI Taxonomy" id="143900"/>
    <lineage>
        <taxon>Eukaryota</taxon>
        <taxon>Metazoa</taxon>
        <taxon>Chordata</taxon>
        <taxon>Craniata</taxon>
        <taxon>Vertebrata</taxon>
        <taxon>Euteleostomi</taxon>
        <taxon>Actinopterygii</taxon>
        <taxon>Neopterygii</taxon>
        <taxon>Teleostei</taxon>
        <taxon>Notacanthiformes</taxon>
        <taxon>Halosauridae</taxon>
        <taxon>Aldrovandia</taxon>
    </lineage>
</organism>
<dbReference type="EMBL" id="JAINUG010000280">
    <property type="protein sequence ID" value="KAJ8384055.1"/>
    <property type="molecule type" value="Genomic_DNA"/>
</dbReference>
<dbReference type="Proteomes" id="UP001221898">
    <property type="component" value="Unassembled WGS sequence"/>
</dbReference>
<dbReference type="Gene3D" id="3.10.450.10">
    <property type="match status" value="1"/>
</dbReference>
<proteinExistence type="predicted"/>
<keyword evidence="2" id="KW-1185">Reference proteome</keyword>
<name>A0AAD7RHB0_9TELE</name>
<reference evidence="1" key="1">
    <citation type="journal article" date="2023" name="Science">
        <title>Genome structures resolve the early diversification of teleost fishes.</title>
        <authorList>
            <person name="Parey E."/>
            <person name="Louis A."/>
            <person name="Montfort J."/>
            <person name="Bouchez O."/>
            <person name="Roques C."/>
            <person name="Iampietro C."/>
            <person name="Lluch J."/>
            <person name="Castinel A."/>
            <person name="Donnadieu C."/>
            <person name="Desvignes T."/>
            <person name="Floi Bucao C."/>
            <person name="Jouanno E."/>
            <person name="Wen M."/>
            <person name="Mejri S."/>
            <person name="Dirks R."/>
            <person name="Jansen H."/>
            <person name="Henkel C."/>
            <person name="Chen W.J."/>
            <person name="Zahm M."/>
            <person name="Cabau C."/>
            <person name="Klopp C."/>
            <person name="Thompson A.W."/>
            <person name="Robinson-Rechavi M."/>
            <person name="Braasch I."/>
            <person name="Lecointre G."/>
            <person name="Bobe J."/>
            <person name="Postlethwait J.H."/>
            <person name="Berthelot C."/>
            <person name="Roest Crollius H."/>
            <person name="Guiguen Y."/>
        </authorList>
    </citation>
    <scope>NUCLEOTIDE SEQUENCE</scope>
    <source>
        <strain evidence="1">NC1722</strain>
    </source>
</reference>
<dbReference type="AlphaFoldDB" id="A0AAD7RHB0"/>
<accession>A0AAD7RHB0</accession>
<evidence type="ECO:0000313" key="1">
    <source>
        <dbReference type="EMBL" id="KAJ8384055.1"/>
    </source>
</evidence>
<evidence type="ECO:0000313" key="2">
    <source>
        <dbReference type="Proteomes" id="UP001221898"/>
    </source>
</evidence>
<gene>
    <name evidence="1" type="ORF">AAFF_G00211870</name>
</gene>
<sequence length="74" mass="8674">MSEATPPWGPILPATQKVQDLCDKFLPEINIKLHKNYRKIKATQYRKRTVQNHTMSEVMYKIWANAETDTKLTI</sequence>